<dbReference type="InterPro" id="IPR007630">
    <property type="entry name" value="RNA_pol_sigma70_r4"/>
</dbReference>
<feature type="domain" description="RNA polymerase sigma-70 region 4" evidence="1">
    <location>
        <begin position="79"/>
        <end position="108"/>
    </location>
</feature>
<dbReference type="AlphaFoldDB" id="A0A9X2EPX5"/>
<evidence type="ECO:0000313" key="2">
    <source>
        <dbReference type="EMBL" id="MCO1335180.1"/>
    </source>
</evidence>
<reference evidence="2" key="1">
    <citation type="journal article" date="2022" name="Arch. Microbiol.">
        <title>Microbulbifer okhotskensis sp. nov., isolated from a deep bottom sediment of the Okhotsk Sea.</title>
        <authorList>
            <person name="Romanenko L."/>
            <person name="Kurilenko V."/>
            <person name="Otstavnykh N."/>
            <person name="Velansky P."/>
            <person name="Isaeva M."/>
            <person name="Mikhailov V."/>
        </authorList>
    </citation>
    <scope>NUCLEOTIDE SEQUENCE</scope>
    <source>
        <strain evidence="2">OS29</strain>
    </source>
</reference>
<comment type="caution">
    <text evidence="2">The sequence shown here is derived from an EMBL/GenBank/DDBJ whole genome shotgun (WGS) entry which is preliminary data.</text>
</comment>
<sequence>MSEIAIRDLLWEWSRAYPERAGDSVSWPRMSAFSREMASGSRESPEPINEKRAEETDQVVGAYLRAMKGCNNQSRAFEELRVFWLRYYRRWELQEVAKTVGKSEGTVRTTCRVIENTIETVYLMMERAA</sequence>
<dbReference type="SUPFAM" id="SSF88659">
    <property type="entry name" value="Sigma3 and sigma4 domains of RNA polymerase sigma factors"/>
    <property type="match status" value="1"/>
</dbReference>
<dbReference type="RefSeq" id="WP_252468084.1">
    <property type="nucleotide sequence ID" value="NZ_JALBWM010000053.1"/>
</dbReference>
<keyword evidence="3" id="KW-1185">Reference proteome</keyword>
<dbReference type="Gene3D" id="1.10.10.10">
    <property type="entry name" value="Winged helix-like DNA-binding domain superfamily/Winged helix DNA-binding domain"/>
    <property type="match status" value="1"/>
</dbReference>
<organism evidence="2 3">
    <name type="scientific">Microbulbifer okhotskensis</name>
    <dbReference type="NCBI Taxonomy" id="2926617"/>
    <lineage>
        <taxon>Bacteria</taxon>
        <taxon>Pseudomonadati</taxon>
        <taxon>Pseudomonadota</taxon>
        <taxon>Gammaproteobacteria</taxon>
        <taxon>Cellvibrionales</taxon>
        <taxon>Microbulbiferaceae</taxon>
        <taxon>Microbulbifer</taxon>
    </lineage>
</organism>
<protein>
    <recommendedName>
        <fullName evidence="1">RNA polymerase sigma-70 region 4 domain-containing protein</fullName>
    </recommendedName>
</protein>
<dbReference type="EMBL" id="JALBWM010000053">
    <property type="protein sequence ID" value="MCO1335180.1"/>
    <property type="molecule type" value="Genomic_DNA"/>
</dbReference>
<gene>
    <name evidence="2" type="ORF">MO867_12640</name>
</gene>
<dbReference type="InterPro" id="IPR036388">
    <property type="entry name" value="WH-like_DNA-bd_sf"/>
</dbReference>
<dbReference type="InterPro" id="IPR013324">
    <property type="entry name" value="RNA_pol_sigma_r3/r4-like"/>
</dbReference>
<dbReference type="Proteomes" id="UP001139028">
    <property type="component" value="Unassembled WGS sequence"/>
</dbReference>
<proteinExistence type="predicted"/>
<dbReference type="GO" id="GO:0003700">
    <property type="term" value="F:DNA-binding transcription factor activity"/>
    <property type="evidence" value="ECO:0007669"/>
    <property type="project" value="InterPro"/>
</dbReference>
<dbReference type="Pfam" id="PF04545">
    <property type="entry name" value="Sigma70_r4"/>
    <property type="match status" value="1"/>
</dbReference>
<evidence type="ECO:0000259" key="1">
    <source>
        <dbReference type="Pfam" id="PF04545"/>
    </source>
</evidence>
<dbReference type="GO" id="GO:0006352">
    <property type="term" value="P:DNA-templated transcription initiation"/>
    <property type="evidence" value="ECO:0007669"/>
    <property type="project" value="InterPro"/>
</dbReference>
<name>A0A9X2EPX5_9GAMM</name>
<accession>A0A9X2EPX5</accession>
<evidence type="ECO:0000313" key="3">
    <source>
        <dbReference type="Proteomes" id="UP001139028"/>
    </source>
</evidence>